<feature type="transmembrane region" description="Helical" evidence="1">
    <location>
        <begin position="118"/>
        <end position="140"/>
    </location>
</feature>
<dbReference type="Pfam" id="PF11188">
    <property type="entry name" value="DUF2975"/>
    <property type="match status" value="1"/>
</dbReference>
<evidence type="ECO:0000313" key="3">
    <source>
        <dbReference type="Proteomes" id="UP000271374"/>
    </source>
</evidence>
<organism evidence="2 3">
    <name type="scientific">Bacillus yapensis</name>
    <dbReference type="NCBI Taxonomy" id="2492960"/>
    <lineage>
        <taxon>Bacteria</taxon>
        <taxon>Bacillati</taxon>
        <taxon>Bacillota</taxon>
        <taxon>Bacilli</taxon>
        <taxon>Bacillales</taxon>
        <taxon>Bacillaceae</taxon>
        <taxon>Bacillus</taxon>
    </lineage>
</organism>
<accession>A0A431WEU3</accession>
<name>A0A431WEU3_9BACI</name>
<dbReference type="Proteomes" id="UP000271374">
    <property type="component" value="Unassembled WGS sequence"/>
</dbReference>
<dbReference type="EMBL" id="RXNT01000004">
    <property type="protein sequence ID" value="RTR34074.1"/>
    <property type="molecule type" value="Genomic_DNA"/>
</dbReference>
<feature type="transmembrane region" description="Helical" evidence="1">
    <location>
        <begin position="7"/>
        <end position="29"/>
    </location>
</feature>
<protein>
    <submittedName>
        <fullName evidence="2">DUF2975 domain-containing protein</fullName>
    </submittedName>
</protein>
<dbReference type="RefSeq" id="WP_126407970.1">
    <property type="nucleotide sequence ID" value="NZ_RXNT01000004.1"/>
</dbReference>
<reference evidence="2 3" key="1">
    <citation type="submission" date="2018-12" db="EMBL/GenBank/DDBJ databases">
        <title>Bacillus yapensis draft genome sequence.</title>
        <authorList>
            <person name="Yu L."/>
            <person name="Xu X."/>
            <person name="Tang X."/>
        </authorList>
    </citation>
    <scope>NUCLEOTIDE SEQUENCE [LARGE SCALE GENOMIC DNA]</scope>
    <source>
        <strain evidence="2 3">XXST-01</strain>
    </source>
</reference>
<dbReference type="AlphaFoldDB" id="A0A431WEU3"/>
<evidence type="ECO:0000256" key="1">
    <source>
        <dbReference type="SAM" id="Phobius"/>
    </source>
</evidence>
<gene>
    <name evidence="2" type="ORF">EKG37_07645</name>
</gene>
<feature type="transmembrane region" description="Helical" evidence="1">
    <location>
        <begin position="49"/>
        <end position="71"/>
    </location>
</feature>
<dbReference type="OrthoDB" id="1100174at2"/>
<keyword evidence="1" id="KW-0472">Membrane</keyword>
<keyword evidence="3" id="KW-1185">Reference proteome</keyword>
<dbReference type="InterPro" id="IPR021354">
    <property type="entry name" value="DUF2975"/>
</dbReference>
<evidence type="ECO:0000313" key="2">
    <source>
        <dbReference type="EMBL" id="RTR34074.1"/>
    </source>
</evidence>
<comment type="caution">
    <text evidence="2">The sequence shown here is derived from an EMBL/GenBank/DDBJ whole genome shotgun (WGS) entry which is preliminary data.</text>
</comment>
<proteinExistence type="predicted"/>
<sequence>MERMTTLLLRMVIYIVGMIVLGLCILWLPYQANFFAEMAPEFAHLKYPLLFGIYATAIPFFVALFQGLKLLRYIDKKQAFTDLSVGSLKNISYSAAVIGILYMVGIIFVVSQNAGHPGIVLMGLVIIFTMIVIAVFAAVLQKLLKNVIDLKSENDMTV</sequence>
<feature type="transmembrane region" description="Helical" evidence="1">
    <location>
        <begin position="91"/>
        <end position="112"/>
    </location>
</feature>
<keyword evidence="1" id="KW-0812">Transmembrane</keyword>
<keyword evidence="1" id="KW-1133">Transmembrane helix</keyword>